<dbReference type="Proteomes" id="UP001519363">
    <property type="component" value="Unassembled WGS sequence"/>
</dbReference>
<keyword evidence="2" id="KW-0238">DNA-binding</keyword>
<sequence>MEQVAVAHDDLLKLGAEVEVLAPAELRARLADSVRALAAAYLGDDQPAAVSQPW</sequence>
<evidence type="ECO:0000313" key="2">
    <source>
        <dbReference type="EMBL" id="MBP2477258.1"/>
    </source>
</evidence>
<proteinExistence type="predicted"/>
<dbReference type="GO" id="GO:0003677">
    <property type="term" value="F:DNA binding"/>
    <property type="evidence" value="ECO:0007669"/>
    <property type="project" value="UniProtKB-KW"/>
</dbReference>
<accession>A0ABS5AL18</accession>
<dbReference type="Pfam" id="PF25583">
    <property type="entry name" value="WCX"/>
    <property type="match status" value="1"/>
</dbReference>
<feature type="domain" description="WCX" evidence="1">
    <location>
        <begin position="5"/>
        <end position="38"/>
    </location>
</feature>
<dbReference type="EMBL" id="JAGIOO010000001">
    <property type="protein sequence ID" value="MBP2477258.1"/>
    <property type="molecule type" value="Genomic_DNA"/>
</dbReference>
<name>A0ABS5AL18_9PSEU</name>
<gene>
    <name evidence="2" type="ORF">JOF53_006130</name>
</gene>
<keyword evidence="3" id="KW-1185">Reference proteome</keyword>
<organism evidence="2 3">
    <name type="scientific">Crossiella equi</name>
    <dbReference type="NCBI Taxonomy" id="130796"/>
    <lineage>
        <taxon>Bacteria</taxon>
        <taxon>Bacillati</taxon>
        <taxon>Actinomycetota</taxon>
        <taxon>Actinomycetes</taxon>
        <taxon>Pseudonocardiales</taxon>
        <taxon>Pseudonocardiaceae</taxon>
        <taxon>Crossiella</taxon>
    </lineage>
</organism>
<evidence type="ECO:0000313" key="3">
    <source>
        <dbReference type="Proteomes" id="UP001519363"/>
    </source>
</evidence>
<dbReference type="InterPro" id="IPR057727">
    <property type="entry name" value="WCX_dom"/>
</dbReference>
<reference evidence="2 3" key="1">
    <citation type="submission" date="2021-03" db="EMBL/GenBank/DDBJ databases">
        <title>Sequencing the genomes of 1000 actinobacteria strains.</title>
        <authorList>
            <person name="Klenk H.-P."/>
        </authorList>
    </citation>
    <scope>NUCLEOTIDE SEQUENCE [LARGE SCALE GENOMIC DNA]</scope>
    <source>
        <strain evidence="2 3">DSM 44580</strain>
    </source>
</reference>
<comment type="caution">
    <text evidence="2">The sequence shown here is derived from an EMBL/GenBank/DDBJ whole genome shotgun (WGS) entry which is preliminary data.</text>
</comment>
<protein>
    <submittedName>
        <fullName evidence="2">DNA-binding transcriptional regulator YafY</fullName>
    </submittedName>
</protein>
<evidence type="ECO:0000259" key="1">
    <source>
        <dbReference type="Pfam" id="PF25583"/>
    </source>
</evidence>